<proteinExistence type="predicted"/>
<dbReference type="GO" id="GO:0006874">
    <property type="term" value="P:intracellular calcium ion homeostasis"/>
    <property type="evidence" value="ECO:0007669"/>
    <property type="project" value="TreeGrafter"/>
</dbReference>
<feature type="transmembrane region" description="Helical" evidence="5">
    <location>
        <begin position="164"/>
        <end position="182"/>
    </location>
</feature>
<dbReference type="PANTHER" id="PTHR10846:SF8">
    <property type="entry name" value="INNER MEMBRANE PROTEIN YRBG"/>
    <property type="match status" value="1"/>
</dbReference>
<keyword evidence="2 5" id="KW-0812">Transmembrane</keyword>
<dbReference type="PANTHER" id="PTHR10846">
    <property type="entry name" value="SODIUM/POTASSIUM/CALCIUM EXCHANGER"/>
    <property type="match status" value="1"/>
</dbReference>
<feature type="transmembrane region" description="Helical" evidence="5">
    <location>
        <begin position="268"/>
        <end position="286"/>
    </location>
</feature>
<feature type="transmembrane region" description="Helical" evidence="5">
    <location>
        <begin position="197"/>
        <end position="221"/>
    </location>
</feature>
<feature type="transmembrane region" description="Helical" evidence="5">
    <location>
        <begin position="233"/>
        <end position="256"/>
    </location>
</feature>
<evidence type="ECO:0000256" key="1">
    <source>
        <dbReference type="ARBA" id="ARBA00004141"/>
    </source>
</evidence>
<evidence type="ECO:0000259" key="6">
    <source>
        <dbReference type="Pfam" id="PF01699"/>
    </source>
</evidence>
<dbReference type="GO" id="GO:0008273">
    <property type="term" value="F:calcium, potassium:sodium antiporter activity"/>
    <property type="evidence" value="ECO:0007669"/>
    <property type="project" value="TreeGrafter"/>
</dbReference>
<dbReference type="EMBL" id="FOMD01000006">
    <property type="protein sequence ID" value="SFD72560.1"/>
    <property type="molecule type" value="Genomic_DNA"/>
</dbReference>
<dbReference type="InterPro" id="IPR044880">
    <property type="entry name" value="NCX_ion-bd_dom_sf"/>
</dbReference>
<dbReference type="RefSeq" id="WP_091563925.1">
    <property type="nucleotide sequence ID" value="NZ_BNAC01000006.1"/>
</dbReference>
<evidence type="ECO:0000313" key="8">
    <source>
        <dbReference type="Proteomes" id="UP000199022"/>
    </source>
</evidence>
<dbReference type="AlphaFoldDB" id="A0A1I1UX11"/>
<dbReference type="OrthoDB" id="9794225at2"/>
<keyword evidence="4 5" id="KW-0472">Membrane</keyword>
<name>A0A1I1UX11_9ACTN</name>
<evidence type="ECO:0000256" key="3">
    <source>
        <dbReference type="ARBA" id="ARBA00022989"/>
    </source>
</evidence>
<feature type="transmembrane region" description="Helical" evidence="5">
    <location>
        <begin position="124"/>
        <end position="143"/>
    </location>
</feature>
<feature type="transmembrane region" description="Helical" evidence="5">
    <location>
        <begin position="291"/>
        <end position="307"/>
    </location>
</feature>
<evidence type="ECO:0000256" key="2">
    <source>
        <dbReference type="ARBA" id="ARBA00022692"/>
    </source>
</evidence>
<keyword evidence="8" id="KW-1185">Reference proteome</keyword>
<dbReference type="GO" id="GO:0005262">
    <property type="term" value="F:calcium channel activity"/>
    <property type="evidence" value="ECO:0007669"/>
    <property type="project" value="TreeGrafter"/>
</dbReference>
<dbReference type="GO" id="GO:0005886">
    <property type="term" value="C:plasma membrane"/>
    <property type="evidence" value="ECO:0007669"/>
    <property type="project" value="TreeGrafter"/>
</dbReference>
<sequence>MLVFLLVAGLVALVAGGELLVRGASGLGRACGLSPLVVGATVVATATSAPELAVSVDATLSGSPGLAVGNAVGSNTVNILLVLGVAALVRPQTGDRALLRLDLPVALGLAVALLVLGLDGGLGRWDGALLTLGVLGYLAAAVVRGRRAPAEEASPGDPHPVRDVLALLAGVGLLVLGANWLVDSASTIAASLGLSDLVIGLTVVSVGTALPEITTAVLAAVKGDTQLAVGNVVGSNVANIGMVLGIPALALPGGIAVDPAAVRFDVPVMAAATVALGVVLWTGSLVSRPEGAVLLAWFVAYTAYLVLDSADHDALGPFSAVLLWFCLPVTVVAAAGLAVREVRAGRGAGPGRERRA</sequence>
<dbReference type="STRING" id="1225127.SAMN05661030_4083"/>
<protein>
    <submittedName>
        <fullName evidence="7">Cation:H+ antiporter</fullName>
    </submittedName>
</protein>
<gene>
    <name evidence="7" type="ORF">SAMN05661030_4083</name>
</gene>
<feature type="transmembrane region" description="Helical" evidence="5">
    <location>
        <begin position="67"/>
        <end position="89"/>
    </location>
</feature>
<dbReference type="Gene3D" id="1.20.1420.30">
    <property type="entry name" value="NCX, central ion-binding region"/>
    <property type="match status" value="2"/>
</dbReference>
<keyword evidence="3 5" id="KW-1133">Transmembrane helix</keyword>
<dbReference type="Pfam" id="PF01699">
    <property type="entry name" value="Na_Ca_ex"/>
    <property type="match status" value="2"/>
</dbReference>
<feature type="transmembrane region" description="Helical" evidence="5">
    <location>
        <begin position="101"/>
        <end position="118"/>
    </location>
</feature>
<feature type="transmembrane region" description="Helical" evidence="5">
    <location>
        <begin position="319"/>
        <end position="339"/>
    </location>
</feature>
<feature type="domain" description="Sodium/calcium exchanger membrane region" evidence="6">
    <location>
        <begin position="165"/>
        <end position="306"/>
    </location>
</feature>
<dbReference type="Proteomes" id="UP000199022">
    <property type="component" value="Unassembled WGS sequence"/>
</dbReference>
<accession>A0A1I1UX11</accession>
<organism evidence="7 8">
    <name type="scientific">Klenkia taihuensis</name>
    <dbReference type="NCBI Taxonomy" id="1225127"/>
    <lineage>
        <taxon>Bacteria</taxon>
        <taxon>Bacillati</taxon>
        <taxon>Actinomycetota</taxon>
        <taxon>Actinomycetes</taxon>
        <taxon>Geodermatophilales</taxon>
        <taxon>Geodermatophilaceae</taxon>
        <taxon>Klenkia</taxon>
    </lineage>
</organism>
<evidence type="ECO:0000256" key="5">
    <source>
        <dbReference type="SAM" id="Phobius"/>
    </source>
</evidence>
<dbReference type="InterPro" id="IPR004837">
    <property type="entry name" value="NaCa_Exmemb"/>
</dbReference>
<evidence type="ECO:0000256" key="4">
    <source>
        <dbReference type="ARBA" id="ARBA00023136"/>
    </source>
</evidence>
<comment type="subcellular location">
    <subcellularLocation>
        <location evidence="1">Membrane</location>
        <topology evidence="1">Multi-pass membrane protein</topology>
    </subcellularLocation>
</comment>
<reference evidence="8" key="1">
    <citation type="submission" date="2016-10" db="EMBL/GenBank/DDBJ databases">
        <authorList>
            <person name="Varghese N."/>
            <person name="Submissions S."/>
        </authorList>
    </citation>
    <scope>NUCLEOTIDE SEQUENCE [LARGE SCALE GENOMIC DNA]</scope>
    <source>
        <strain evidence="8">DSM 45962</strain>
    </source>
</reference>
<dbReference type="NCBIfam" id="TIGR00367">
    <property type="entry name" value="calcium/sodium antiporter"/>
    <property type="match status" value="1"/>
</dbReference>
<feature type="domain" description="Sodium/calcium exchanger membrane region" evidence="6">
    <location>
        <begin position="2"/>
        <end position="140"/>
    </location>
</feature>
<dbReference type="InterPro" id="IPR004481">
    <property type="entry name" value="K/Na/Ca-exchanger"/>
</dbReference>
<evidence type="ECO:0000313" key="7">
    <source>
        <dbReference type="EMBL" id="SFD72560.1"/>
    </source>
</evidence>